<reference evidence="4" key="1">
    <citation type="journal article" date="2020" name="mSystems">
        <title>Genome- and Community-Level Interaction Insights into Carbon Utilization and Element Cycling Functions of Hydrothermarchaeota in Hydrothermal Sediment.</title>
        <authorList>
            <person name="Zhou Z."/>
            <person name="Liu Y."/>
            <person name="Xu W."/>
            <person name="Pan J."/>
            <person name="Luo Z.H."/>
            <person name="Li M."/>
        </authorList>
    </citation>
    <scope>NUCLEOTIDE SEQUENCE [LARGE SCALE GENOMIC DNA]</scope>
    <source>
        <strain evidence="4">SpSt-349</strain>
    </source>
</reference>
<feature type="domain" description="Lipocalin/cytosolic fatty-acid binding" evidence="3">
    <location>
        <begin position="37"/>
        <end position="173"/>
    </location>
</feature>
<gene>
    <name evidence="4" type="ORF">ENQ87_13265</name>
</gene>
<evidence type="ECO:0000256" key="1">
    <source>
        <dbReference type="ARBA" id="ARBA00006889"/>
    </source>
</evidence>
<dbReference type="PROSITE" id="PS51257">
    <property type="entry name" value="PROKAR_LIPOPROTEIN"/>
    <property type="match status" value="1"/>
</dbReference>
<dbReference type="PRINTS" id="PR01171">
    <property type="entry name" value="BCTLIPOCALIN"/>
</dbReference>
<dbReference type="PIRSF" id="PIRSF036893">
    <property type="entry name" value="Lipocalin_ApoD"/>
    <property type="match status" value="1"/>
</dbReference>
<evidence type="ECO:0000259" key="3">
    <source>
        <dbReference type="Pfam" id="PF08212"/>
    </source>
</evidence>
<name>A0A831XFG2_GEOME</name>
<feature type="chain" id="PRO_5033201928" description="Lipocalin/cytosolic fatty-acid binding domain-containing protein" evidence="2">
    <location>
        <begin position="22"/>
        <end position="185"/>
    </location>
</feature>
<keyword evidence="2" id="KW-0732">Signal</keyword>
<dbReference type="AlphaFoldDB" id="A0A831XFG2"/>
<feature type="signal peptide" evidence="2">
    <location>
        <begin position="1"/>
        <end position="21"/>
    </location>
</feature>
<dbReference type="GO" id="GO:0006950">
    <property type="term" value="P:response to stress"/>
    <property type="evidence" value="ECO:0007669"/>
    <property type="project" value="UniProtKB-ARBA"/>
</dbReference>
<dbReference type="InterPro" id="IPR022272">
    <property type="entry name" value="Lipocalin_CS"/>
</dbReference>
<dbReference type="InterPro" id="IPR047202">
    <property type="entry name" value="Lipocalin_Blc-like_dom"/>
</dbReference>
<proteinExistence type="inferred from homology"/>
<dbReference type="SUPFAM" id="SSF50814">
    <property type="entry name" value="Lipocalins"/>
    <property type="match status" value="1"/>
</dbReference>
<dbReference type="CDD" id="cd19438">
    <property type="entry name" value="lipocalin_Blc-like"/>
    <property type="match status" value="1"/>
</dbReference>
<dbReference type="PROSITE" id="PS00213">
    <property type="entry name" value="LIPOCALIN"/>
    <property type="match status" value="1"/>
</dbReference>
<dbReference type="InterPro" id="IPR012674">
    <property type="entry name" value="Calycin"/>
</dbReference>
<dbReference type="PANTHER" id="PTHR10612">
    <property type="entry name" value="APOLIPOPROTEIN D"/>
    <property type="match status" value="1"/>
</dbReference>
<dbReference type="PANTHER" id="PTHR10612:SF34">
    <property type="entry name" value="APOLIPOPROTEIN D"/>
    <property type="match status" value="1"/>
</dbReference>
<comment type="similarity">
    <text evidence="1 2">Belongs to the calycin superfamily. Lipocalin family.</text>
</comment>
<evidence type="ECO:0000313" key="4">
    <source>
        <dbReference type="EMBL" id="HEN43314.1"/>
    </source>
</evidence>
<sequence>MKTLFILTVAMVLTGGFACQAAAASSGLPPLQTVAAVDLNRYLGVWHEIARYPNSFQRGCLESTASYTLREDGDIQVLNSCRDAGDGRTRQAKGRAWVVDTASNARLKVSFFWPFRGDYWIIDLGTEYEYAVVGTPNRKYLWVLSRTPVMDDAVYAAIMERIRQQGFDPGRVVREGDALRKNGAQ</sequence>
<dbReference type="Gene3D" id="2.40.128.20">
    <property type="match status" value="1"/>
</dbReference>
<protein>
    <recommendedName>
        <fullName evidence="3">Lipocalin/cytosolic fatty-acid binding domain-containing protein</fullName>
    </recommendedName>
</protein>
<dbReference type="Pfam" id="PF08212">
    <property type="entry name" value="Lipocalin_2"/>
    <property type="match status" value="1"/>
</dbReference>
<accession>A0A831XFG2</accession>
<dbReference type="EMBL" id="DSOV01000058">
    <property type="protein sequence ID" value="HEN43314.1"/>
    <property type="molecule type" value="Genomic_DNA"/>
</dbReference>
<organism evidence="4">
    <name type="scientific">Geobacter metallireducens</name>
    <dbReference type="NCBI Taxonomy" id="28232"/>
    <lineage>
        <taxon>Bacteria</taxon>
        <taxon>Pseudomonadati</taxon>
        <taxon>Thermodesulfobacteriota</taxon>
        <taxon>Desulfuromonadia</taxon>
        <taxon>Geobacterales</taxon>
        <taxon>Geobacteraceae</taxon>
        <taxon>Geobacter</taxon>
    </lineage>
</organism>
<comment type="caution">
    <text evidence="4">The sequence shown here is derived from an EMBL/GenBank/DDBJ whole genome shotgun (WGS) entry which is preliminary data.</text>
</comment>
<dbReference type="InterPro" id="IPR000566">
    <property type="entry name" value="Lipocln_cytosolic_FA-bd_dom"/>
</dbReference>
<dbReference type="InterPro" id="IPR022271">
    <property type="entry name" value="Lipocalin_ApoD"/>
</dbReference>
<dbReference type="InterPro" id="IPR002446">
    <property type="entry name" value="Lipocalin_bac"/>
</dbReference>
<evidence type="ECO:0000256" key="2">
    <source>
        <dbReference type="PIRNR" id="PIRNR036893"/>
    </source>
</evidence>